<evidence type="ECO:0000256" key="2">
    <source>
        <dbReference type="ARBA" id="ARBA00022840"/>
    </source>
</evidence>
<dbReference type="CDD" id="cd03230">
    <property type="entry name" value="ABC_DR_subfamily_A"/>
    <property type="match status" value="1"/>
</dbReference>
<feature type="compositionally biased region" description="Low complexity" evidence="3">
    <location>
        <begin position="289"/>
        <end position="303"/>
    </location>
</feature>
<comment type="caution">
    <text evidence="5">The sequence shown here is derived from an EMBL/GenBank/DDBJ whole genome shotgun (WGS) entry which is preliminary data.</text>
</comment>
<dbReference type="GO" id="GO:0016887">
    <property type="term" value="F:ATP hydrolysis activity"/>
    <property type="evidence" value="ECO:0007669"/>
    <property type="project" value="InterPro"/>
</dbReference>
<name>A0A401W3H1_STREY</name>
<dbReference type="InterPro" id="IPR017871">
    <property type="entry name" value="ABC_transporter-like_CS"/>
</dbReference>
<feature type="domain" description="ABC transporter" evidence="4">
    <location>
        <begin position="50"/>
        <end position="281"/>
    </location>
</feature>
<dbReference type="Proteomes" id="UP000286746">
    <property type="component" value="Unassembled WGS sequence"/>
</dbReference>
<dbReference type="SMART" id="SM00382">
    <property type="entry name" value="AAA"/>
    <property type="match status" value="1"/>
</dbReference>
<feature type="region of interest" description="Disordered" evidence="3">
    <location>
        <begin position="289"/>
        <end position="332"/>
    </location>
</feature>
<protein>
    <submittedName>
        <fullName evidence="5">Multidrug ABC transporter ATP-binding protein</fullName>
    </submittedName>
</protein>
<dbReference type="InterPro" id="IPR027417">
    <property type="entry name" value="P-loop_NTPase"/>
</dbReference>
<gene>
    <name evidence="5" type="ORF">GKJPGBOP_03556</name>
</gene>
<evidence type="ECO:0000259" key="4">
    <source>
        <dbReference type="PROSITE" id="PS50893"/>
    </source>
</evidence>
<dbReference type="Gene3D" id="3.40.50.300">
    <property type="entry name" value="P-loop containing nucleotide triphosphate hydrolases"/>
    <property type="match status" value="1"/>
</dbReference>
<feature type="region of interest" description="Disordered" evidence="3">
    <location>
        <begin position="1"/>
        <end position="43"/>
    </location>
</feature>
<keyword evidence="6" id="KW-1185">Reference proteome</keyword>
<dbReference type="AlphaFoldDB" id="A0A401W3H1"/>
<sequence length="332" mass="35369">MMNYGRGRPAPTQPTRTAPAETTPVGATPVGATPAGAFPAGTFPSGTAAVRARALTVVRGRRTVLDHLDFDVPPGRVTGLLGPSGCGKSTLMRAVVGTQAKVTGTLDVLGHPAGHARLRPRIGYVTQSPAIYDDLTVRQNLDYFAAVLRPGRAARAERRESVRRAVEDVDLAPHADDLAGNLSGGQRSRVSLAVALLGTPELLVLDEPTVGLDPVLRRDLWQLFHRLAADRGTTLLVSSHVMDEAERCHRLLLMREGRILAEDTPDALRTRTGTTTVEEAFLHLVDTATTTTLTPPTARTPPTDRTPPTPAPCPPDPTPSAAPEPRRPEPTP</sequence>
<dbReference type="PANTHER" id="PTHR43038:SF3">
    <property type="entry name" value="ABC TRANSPORTER G FAMILY MEMBER 20 ISOFORM X1"/>
    <property type="match status" value="1"/>
</dbReference>
<dbReference type="EMBL" id="BHZD01000001">
    <property type="protein sequence ID" value="GCD43870.1"/>
    <property type="molecule type" value="Genomic_DNA"/>
</dbReference>
<dbReference type="InterPro" id="IPR003439">
    <property type="entry name" value="ABC_transporter-like_ATP-bd"/>
</dbReference>
<keyword evidence="1" id="KW-0547">Nucleotide-binding</keyword>
<dbReference type="RefSeq" id="WP_125054893.1">
    <property type="nucleotide sequence ID" value="NZ_BHZD01000001.1"/>
</dbReference>
<dbReference type="PANTHER" id="PTHR43038">
    <property type="entry name" value="ATP-BINDING CASSETTE, SUB-FAMILY H, MEMBER 1"/>
    <property type="match status" value="1"/>
</dbReference>
<proteinExistence type="predicted"/>
<dbReference type="InterPro" id="IPR003593">
    <property type="entry name" value="AAA+_ATPase"/>
</dbReference>
<dbReference type="PROSITE" id="PS50893">
    <property type="entry name" value="ABC_TRANSPORTER_2"/>
    <property type="match status" value="1"/>
</dbReference>
<evidence type="ECO:0000313" key="6">
    <source>
        <dbReference type="Proteomes" id="UP000286746"/>
    </source>
</evidence>
<evidence type="ECO:0000256" key="1">
    <source>
        <dbReference type="ARBA" id="ARBA00022741"/>
    </source>
</evidence>
<dbReference type="SUPFAM" id="SSF52540">
    <property type="entry name" value="P-loop containing nucleoside triphosphate hydrolases"/>
    <property type="match status" value="1"/>
</dbReference>
<keyword evidence="2 5" id="KW-0067">ATP-binding</keyword>
<evidence type="ECO:0000313" key="5">
    <source>
        <dbReference type="EMBL" id="GCD43870.1"/>
    </source>
</evidence>
<accession>A0A401W3H1</accession>
<dbReference type="Pfam" id="PF00005">
    <property type="entry name" value="ABC_tran"/>
    <property type="match status" value="1"/>
</dbReference>
<dbReference type="GO" id="GO:0005524">
    <property type="term" value="F:ATP binding"/>
    <property type="evidence" value="ECO:0007669"/>
    <property type="project" value="UniProtKB-KW"/>
</dbReference>
<evidence type="ECO:0000256" key="3">
    <source>
        <dbReference type="SAM" id="MobiDB-lite"/>
    </source>
</evidence>
<organism evidence="5 6">
    <name type="scientific">Streptomyces paromomycinus</name>
    <name type="common">Streptomyces rimosus subsp. paromomycinus</name>
    <dbReference type="NCBI Taxonomy" id="92743"/>
    <lineage>
        <taxon>Bacteria</taxon>
        <taxon>Bacillati</taxon>
        <taxon>Actinomycetota</taxon>
        <taxon>Actinomycetes</taxon>
        <taxon>Kitasatosporales</taxon>
        <taxon>Streptomycetaceae</taxon>
        <taxon>Streptomyces</taxon>
    </lineage>
</organism>
<reference evidence="5 6" key="1">
    <citation type="submission" date="2018-11" db="EMBL/GenBank/DDBJ databases">
        <title>Whole genome sequence of Streptomyces paromomycinus NBRC 15454(T).</title>
        <authorList>
            <person name="Komaki H."/>
            <person name="Tamura T."/>
        </authorList>
    </citation>
    <scope>NUCLEOTIDE SEQUENCE [LARGE SCALE GENOMIC DNA]</scope>
    <source>
        <strain evidence="5 6">NBRC 15454</strain>
    </source>
</reference>
<dbReference type="PROSITE" id="PS00211">
    <property type="entry name" value="ABC_TRANSPORTER_1"/>
    <property type="match status" value="1"/>
</dbReference>
<feature type="compositionally biased region" description="Pro residues" evidence="3">
    <location>
        <begin position="304"/>
        <end position="322"/>
    </location>
</feature>